<gene>
    <name evidence="1" type="ORF">HZZ13_10805</name>
</gene>
<protein>
    <submittedName>
        <fullName evidence="1">Uncharacterized protein</fullName>
    </submittedName>
</protein>
<dbReference type="RefSeq" id="WP_197959595.1">
    <property type="nucleotide sequence ID" value="NZ_JACCHP010000006.1"/>
</dbReference>
<dbReference type="EMBL" id="JACCHP010000006">
    <property type="protein sequence ID" value="MBH5398278.1"/>
    <property type="molecule type" value="Genomic_DNA"/>
</dbReference>
<sequence length="193" mass="21329">MSAATPVAPRKVDNYLPPYVFIVYLNIYRGQTGFLGQDLSHMPVELLVILGAEASILGFMAAMSLHAKHMDVLSGRSFERPIISPRENRHLARSARDLLQFTGRWATSSRSFHPISCGAPITRMLRWILQIRPQTPVWFATRAPWIGTPARGACDRPAVLSGTGRNTDAHGKDASPEFMQSRAAAILHELSVP</sequence>
<evidence type="ECO:0000313" key="1">
    <source>
        <dbReference type="EMBL" id="MBH5398278.1"/>
    </source>
</evidence>
<reference evidence="1 2" key="1">
    <citation type="submission" date="2020-07" db="EMBL/GenBank/DDBJ databases">
        <title>Bradyrhizobium diversity isolated from nodules of indigenous legumes of Western Australia.</title>
        <authorList>
            <person name="Klepa M.S."/>
        </authorList>
    </citation>
    <scope>NUCLEOTIDE SEQUENCE [LARGE SCALE GENOMIC DNA]</scope>
    <source>
        <strain evidence="1 2">CNPSo 4010</strain>
    </source>
</reference>
<comment type="caution">
    <text evidence="1">The sequence shown here is derived from an EMBL/GenBank/DDBJ whole genome shotgun (WGS) entry which is preliminary data.</text>
</comment>
<organism evidence="1 2">
    <name type="scientific">Bradyrhizobium agreste</name>
    <dbReference type="NCBI Taxonomy" id="2751811"/>
    <lineage>
        <taxon>Bacteria</taxon>
        <taxon>Pseudomonadati</taxon>
        <taxon>Pseudomonadota</taxon>
        <taxon>Alphaproteobacteria</taxon>
        <taxon>Hyphomicrobiales</taxon>
        <taxon>Nitrobacteraceae</taxon>
        <taxon>Bradyrhizobium</taxon>
    </lineage>
</organism>
<name>A0ABS0PM45_9BRAD</name>
<keyword evidence="2" id="KW-1185">Reference proteome</keyword>
<accession>A0ABS0PM45</accession>
<dbReference type="Proteomes" id="UP000807370">
    <property type="component" value="Unassembled WGS sequence"/>
</dbReference>
<evidence type="ECO:0000313" key="2">
    <source>
        <dbReference type="Proteomes" id="UP000807370"/>
    </source>
</evidence>
<proteinExistence type="predicted"/>